<evidence type="ECO:0000256" key="18">
    <source>
        <dbReference type="NCBIfam" id="TIGR00232"/>
    </source>
</evidence>
<dbReference type="InterPro" id="IPR009014">
    <property type="entry name" value="Transketo_C/PFOR_II"/>
</dbReference>
<evidence type="ECO:0000256" key="2">
    <source>
        <dbReference type="ARBA" id="ARBA00001936"/>
    </source>
</evidence>
<comment type="caution">
    <text evidence="26">The sequence shown here is derived from an EMBL/GenBank/DDBJ whole genome shotgun (WGS) entry which is preliminary data.</text>
</comment>
<feature type="binding site" evidence="22">
    <location>
        <position position="189"/>
    </location>
    <ligand>
        <name>Mg(2+)</name>
        <dbReference type="ChEBI" id="CHEBI:18420"/>
    </ligand>
</feature>
<dbReference type="Pfam" id="PF00456">
    <property type="entry name" value="Transketolase_N"/>
    <property type="match status" value="1"/>
</dbReference>
<evidence type="ECO:0000256" key="13">
    <source>
        <dbReference type="ARBA" id="ARBA00022837"/>
    </source>
</evidence>
<evidence type="ECO:0000256" key="8">
    <source>
        <dbReference type="ARBA" id="ARBA00011738"/>
    </source>
</evidence>
<comment type="function">
    <text evidence="4">Catalyzes the transfer of a two-carbon ketol group from a ketose donor to an aldose acceptor, via a covalent intermediate with the cofactor thiamine pyrophosphate.</text>
</comment>
<evidence type="ECO:0000256" key="7">
    <source>
        <dbReference type="ARBA" id="ARBA00007131"/>
    </source>
</evidence>
<dbReference type="CDD" id="cd07033">
    <property type="entry name" value="TPP_PYR_DXS_TK_like"/>
    <property type="match status" value="1"/>
</dbReference>
<dbReference type="InterPro" id="IPR033247">
    <property type="entry name" value="Transketolase_fam"/>
</dbReference>
<evidence type="ECO:0000313" key="25">
    <source>
        <dbReference type="EMBL" id="GEQ49026.1"/>
    </source>
</evidence>
<feature type="binding site" evidence="21">
    <location>
        <position position="160"/>
    </location>
    <ligand>
        <name>thiamine diphosphate</name>
        <dbReference type="ChEBI" id="CHEBI:58937"/>
    </ligand>
</feature>
<dbReference type="Gene3D" id="3.40.50.920">
    <property type="match status" value="1"/>
</dbReference>
<evidence type="ECO:0000256" key="12">
    <source>
        <dbReference type="ARBA" id="ARBA00022723"/>
    </source>
</evidence>
<evidence type="ECO:0000256" key="17">
    <source>
        <dbReference type="ARBA" id="ARBA00049473"/>
    </source>
</evidence>
<feature type="binding site" evidence="20">
    <location>
        <position position="386"/>
    </location>
    <ligand>
        <name>substrate</name>
    </ligand>
</feature>
<dbReference type="Pfam" id="PF02779">
    <property type="entry name" value="Transket_pyr"/>
    <property type="match status" value="1"/>
</dbReference>
<feature type="binding site" evidence="20">
    <location>
        <position position="30"/>
    </location>
    <ligand>
        <name>substrate</name>
    </ligand>
</feature>
<comment type="cofactor">
    <cofactor evidence="21">
        <name>thiamine diphosphate</name>
        <dbReference type="ChEBI" id="CHEBI:58937"/>
    </cofactor>
    <text evidence="21">Binds 1 thiamine pyrophosphate per subunit. During the reaction, the substrate forms a covalent intermediate with the cofactor.</text>
</comment>
<evidence type="ECO:0000256" key="21">
    <source>
        <dbReference type="PIRSR" id="PIRSR605478-3"/>
    </source>
</evidence>
<feature type="site" description="Important for catalytic activity" evidence="23">
    <location>
        <position position="264"/>
    </location>
</feature>
<feature type="binding site" evidence="21">
    <location>
        <begin position="118"/>
        <end position="120"/>
    </location>
    <ligand>
        <name>thiamine diphosphate</name>
        <dbReference type="ChEBI" id="CHEBI:58937"/>
    </ligand>
</feature>
<dbReference type="SUPFAM" id="SSF52518">
    <property type="entry name" value="Thiamin diphosphate-binding fold (THDP-binding)"/>
    <property type="match status" value="2"/>
</dbReference>
<feature type="domain" description="Transketolase-like pyrimidine-binding" evidence="24">
    <location>
        <begin position="356"/>
        <end position="527"/>
    </location>
</feature>
<evidence type="ECO:0000256" key="1">
    <source>
        <dbReference type="ARBA" id="ARBA00001913"/>
    </source>
</evidence>
<dbReference type="RefSeq" id="WP_202583723.1">
    <property type="nucleotide sequence ID" value="NZ_BKBO01000010.1"/>
</dbReference>
<evidence type="ECO:0000313" key="28">
    <source>
        <dbReference type="Proteomes" id="UP000886607"/>
    </source>
</evidence>
<feature type="binding site" evidence="20">
    <location>
        <position position="462"/>
    </location>
    <ligand>
        <name>substrate</name>
    </ligand>
</feature>
<dbReference type="Proteomes" id="UP000886607">
    <property type="component" value="Unassembled WGS sequence"/>
</dbReference>
<comment type="cofactor">
    <cofactor evidence="1">
        <name>Ca(2+)</name>
        <dbReference type="ChEBI" id="CHEBI:29108"/>
    </cofactor>
</comment>
<dbReference type="NCBIfam" id="TIGR00232">
    <property type="entry name" value="tktlase_bact"/>
    <property type="match status" value="1"/>
</dbReference>
<evidence type="ECO:0000313" key="27">
    <source>
        <dbReference type="Proteomes" id="UP000886597"/>
    </source>
</evidence>
<evidence type="ECO:0000256" key="5">
    <source>
        <dbReference type="ARBA" id="ARBA00004959"/>
    </source>
</evidence>
<feature type="binding site" evidence="22">
    <location>
        <position position="159"/>
    </location>
    <ligand>
        <name>Mg(2+)</name>
        <dbReference type="ChEBI" id="CHEBI:18420"/>
    </ligand>
</feature>
<comment type="pathway">
    <text evidence="5">Carbohydrate degradation; pentose phosphate pathway.</text>
</comment>
<accession>A0AAN4RKB0</accession>
<dbReference type="EC" id="2.2.1.1" evidence="9 18"/>
<feature type="binding site" evidence="21">
    <location>
        <position position="438"/>
    </location>
    <ligand>
        <name>thiamine diphosphate</name>
        <dbReference type="ChEBI" id="CHEBI:58937"/>
    </ligand>
</feature>
<feature type="binding site" evidence="20">
    <location>
        <position position="470"/>
    </location>
    <ligand>
        <name>substrate</name>
    </ligand>
</feature>
<keyword evidence="28" id="KW-1185">Reference proteome</keyword>
<dbReference type="PROSITE" id="PS00801">
    <property type="entry name" value="TRANSKETOLASE_1"/>
    <property type="match status" value="1"/>
</dbReference>
<keyword evidence="12 22" id="KW-0479">Metal-binding</keyword>
<reference evidence="26" key="2">
    <citation type="journal article" date="2020" name="Int. Dairy J.">
        <title>Lactic acid bacterial diversity in Brie cheese focusing on salt concentration and pH of isolation medium and characterisation of halophilic and alkaliphilic lactic acid bacterial isolates.</title>
        <authorList>
            <person name="Unno R."/>
            <person name="Matsutani M."/>
            <person name="Suzuki T."/>
            <person name="Kodama K."/>
            <person name="Matsushita H."/>
            <person name="Yamasato K."/>
            <person name="Koizumi Y."/>
            <person name="Ishikawa M."/>
        </authorList>
    </citation>
    <scope>NUCLEOTIDE SEQUENCE</scope>
    <source>
        <strain evidence="26">7C1</strain>
        <strain evidence="25">8C4</strain>
    </source>
</reference>
<comment type="catalytic activity">
    <reaction evidence="17">
        <text>D-sedoheptulose 7-phosphate + D-glyceraldehyde 3-phosphate = aldehydo-D-ribose 5-phosphate + D-xylulose 5-phosphate</text>
        <dbReference type="Rhea" id="RHEA:10508"/>
        <dbReference type="ChEBI" id="CHEBI:57483"/>
        <dbReference type="ChEBI" id="CHEBI:57737"/>
        <dbReference type="ChEBI" id="CHEBI:58273"/>
        <dbReference type="ChEBI" id="CHEBI:59776"/>
        <dbReference type="EC" id="2.2.1.1"/>
    </reaction>
</comment>
<proteinExistence type="inferred from homology"/>
<evidence type="ECO:0000256" key="23">
    <source>
        <dbReference type="PIRSR" id="PIRSR605478-5"/>
    </source>
</evidence>
<keyword evidence="16" id="KW-0233">DNA recombination</keyword>
<feature type="binding site" evidence="20">
    <location>
        <position position="474"/>
    </location>
    <ligand>
        <name>substrate</name>
    </ligand>
</feature>
<dbReference type="Pfam" id="PF22613">
    <property type="entry name" value="Transketolase_C_1"/>
    <property type="match status" value="1"/>
</dbReference>
<reference evidence="26" key="1">
    <citation type="submission" date="2019-08" db="EMBL/GenBank/DDBJ databases">
        <authorList>
            <person name="Ishikawa M."/>
            <person name="Suzuki T."/>
            <person name="Matsutani M."/>
        </authorList>
    </citation>
    <scope>NUCLEOTIDE SEQUENCE</scope>
    <source>
        <strain evidence="26">7C1</strain>
        <strain evidence="25">8C4</strain>
    </source>
</reference>
<evidence type="ECO:0000313" key="26">
    <source>
        <dbReference type="EMBL" id="GEQ54104.1"/>
    </source>
</evidence>
<protein>
    <recommendedName>
        <fullName evidence="10 18">Transketolase</fullName>
        <ecNumber evidence="9 18">2.2.1.1</ecNumber>
    </recommendedName>
</protein>
<evidence type="ECO:0000256" key="3">
    <source>
        <dbReference type="ARBA" id="ARBA00001941"/>
    </source>
</evidence>
<evidence type="ECO:0000256" key="10">
    <source>
        <dbReference type="ARBA" id="ARBA00016662"/>
    </source>
</evidence>
<evidence type="ECO:0000256" key="15">
    <source>
        <dbReference type="ARBA" id="ARBA00023052"/>
    </source>
</evidence>
<dbReference type="PANTHER" id="PTHR43522:SF2">
    <property type="entry name" value="TRANSKETOLASE 1-RELATED"/>
    <property type="match status" value="1"/>
</dbReference>
<evidence type="ECO:0000256" key="14">
    <source>
        <dbReference type="ARBA" id="ARBA00022842"/>
    </source>
</evidence>
<keyword evidence="11" id="KW-0808">Transferase</keyword>
<comment type="cofactor">
    <cofactor evidence="22">
        <name>Mg(2+)</name>
        <dbReference type="ChEBI" id="CHEBI:18420"/>
    </cofactor>
    <text evidence="22">Binds 1 Mg(2+) ion per subunit. Can also utilize other divalent metal cations, such as Ca(2+), Mn(2+) and Co(2+).</text>
</comment>
<dbReference type="SUPFAM" id="SSF52922">
    <property type="entry name" value="TK C-terminal domain-like"/>
    <property type="match status" value="1"/>
</dbReference>
<dbReference type="InterPro" id="IPR005474">
    <property type="entry name" value="Transketolase_N"/>
</dbReference>
<dbReference type="InterPro" id="IPR029061">
    <property type="entry name" value="THDP-binding"/>
</dbReference>
<dbReference type="InterPro" id="IPR005478">
    <property type="entry name" value="Transketolase_bac-like"/>
</dbReference>
<evidence type="ECO:0000256" key="4">
    <source>
        <dbReference type="ARBA" id="ARBA00002931"/>
    </source>
</evidence>
<dbReference type="FunFam" id="3.40.50.970:FF:000081">
    <property type="entry name" value="Transketolase"/>
    <property type="match status" value="1"/>
</dbReference>
<feature type="site" description="Important for catalytic activity" evidence="23">
    <location>
        <position position="30"/>
    </location>
</feature>
<name>A0AAN4RKB0_9ENTE</name>
<dbReference type="GO" id="GO:0006098">
    <property type="term" value="P:pentose-phosphate shunt"/>
    <property type="evidence" value="ECO:0007669"/>
    <property type="project" value="TreeGrafter"/>
</dbReference>
<dbReference type="GO" id="GO:0004802">
    <property type="term" value="F:transketolase activity"/>
    <property type="evidence" value="ECO:0007669"/>
    <property type="project" value="UniProtKB-UniRule"/>
</dbReference>
<evidence type="ECO:0000256" key="11">
    <source>
        <dbReference type="ARBA" id="ARBA00022679"/>
    </source>
</evidence>
<evidence type="ECO:0000256" key="20">
    <source>
        <dbReference type="PIRSR" id="PIRSR605478-2"/>
    </source>
</evidence>
<dbReference type="Proteomes" id="UP000886597">
    <property type="component" value="Unassembled WGS sequence"/>
</dbReference>
<comment type="cofactor">
    <cofactor evidence="2">
        <name>Mn(2+)</name>
        <dbReference type="ChEBI" id="CHEBI:29035"/>
    </cofactor>
</comment>
<sequence>MSANTTNEQLAINTLRTLAIDAVEKASSGHMGLPLGAAPMAYALWNKHLNINPADPQWFNRDRFVLSAGHGSMLLYGLLHLSGFNISKKDLQEFRSFNSKTPGHPEWEHTEGVEVTTGPLGQGISMAVGMALAEKKLAETINVEQNQLIDHYTYVLCGDGDLMEGVSHEAISFAGHLQLDKLIVLYDSNHSSLDAALEQSFSDDIKMKFEAVHWQHLLVEDGQSIADIDNAITKAKQSSQPTVIEVRTVIGYGLPEIAGTSDAHSDPVGAENAKKAKQALSWEYDEPFTVPDEAYEAFSELKNRGKQLEEQWNKNVSEFKRAQPEKAQTLEDFMNQKNPENWNKTLKGILFDDAPLATRVASHKILNALHKDIPQLIGGAADVSSSTKATIDDSTAITADDFSGENIYFGVREFGMAAIANGLALHHFLPFVSTYFIFSDYMKPAVRLAALMGLPVTYVFTHDSIAVGKDGPTHQPVEQLAAFRSMPNIQVIRPADGNETVGAWKMVLEQKTKPTMLVLERQATAPVTQSQGQAVEGVSRGGYIVSETEKPAGILIATGSEVSLALEAKDTLAKENIGVNVVSLPSWELFEAQTEEYKEKVLPSHLTKRVTIEMASKLGWREYAGSEGKIMSVDIFGYSGDTEDIMQAFGFTAENVVSEFKSLL</sequence>
<feature type="binding site" evidence="20">
    <location>
        <position position="264"/>
    </location>
    <ligand>
        <name>substrate</name>
    </ligand>
</feature>
<evidence type="ECO:0000259" key="24">
    <source>
        <dbReference type="SMART" id="SM00861"/>
    </source>
</evidence>
<dbReference type="InterPro" id="IPR005475">
    <property type="entry name" value="Transketolase-like_Pyr-bd"/>
</dbReference>
<dbReference type="GO" id="GO:0006310">
    <property type="term" value="P:DNA recombination"/>
    <property type="evidence" value="ECO:0007669"/>
    <property type="project" value="UniProtKB-KW"/>
</dbReference>
<dbReference type="PANTHER" id="PTHR43522">
    <property type="entry name" value="TRANSKETOLASE"/>
    <property type="match status" value="1"/>
</dbReference>
<feature type="binding site" evidence="21">
    <location>
        <position position="70"/>
    </location>
    <ligand>
        <name>thiamine diphosphate</name>
        <dbReference type="ChEBI" id="CHEBI:58937"/>
    </ligand>
</feature>
<keyword evidence="14 22" id="KW-0460">Magnesium</keyword>
<keyword evidence="13" id="KW-0106">Calcium</keyword>
<dbReference type="FunFam" id="3.40.50.970:FF:000003">
    <property type="entry name" value="Transketolase"/>
    <property type="match status" value="1"/>
</dbReference>
<comment type="subunit">
    <text evidence="8">Homodimer.</text>
</comment>
<feature type="active site" description="Proton donor" evidence="19">
    <location>
        <position position="413"/>
    </location>
</feature>
<dbReference type="InterPro" id="IPR055152">
    <property type="entry name" value="Transketolase-like_C_2"/>
</dbReference>
<keyword evidence="15 21" id="KW-0786">Thiamine pyrophosphate</keyword>
<feature type="binding site" evidence="20">
    <location>
        <position position="521"/>
    </location>
    <ligand>
        <name>substrate</name>
    </ligand>
</feature>
<dbReference type="Gene3D" id="3.40.50.970">
    <property type="match status" value="2"/>
</dbReference>
<evidence type="ECO:0000256" key="6">
    <source>
        <dbReference type="ARBA" id="ARBA00005215"/>
    </source>
</evidence>
<evidence type="ECO:0000256" key="19">
    <source>
        <dbReference type="PIRSR" id="PIRSR605478-1"/>
    </source>
</evidence>
<dbReference type="FunFam" id="3.40.50.920:FF:000003">
    <property type="entry name" value="Transketolase"/>
    <property type="match status" value="1"/>
</dbReference>
<evidence type="ECO:0000256" key="22">
    <source>
        <dbReference type="PIRSR" id="PIRSR605478-4"/>
    </source>
</evidence>
<dbReference type="EMBL" id="BKBO01000010">
    <property type="protein sequence ID" value="GEQ49026.1"/>
    <property type="molecule type" value="Genomic_DNA"/>
</dbReference>
<evidence type="ECO:0000256" key="16">
    <source>
        <dbReference type="ARBA" id="ARBA00023172"/>
    </source>
</evidence>
<dbReference type="AlphaFoldDB" id="A0AAN4RKB0"/>
<comment type="pathway">
    <text evidence="6">Carbohydrate biosynthesis; Calvin cycle.</text>
</comment>
<feature type="binding site" evidence="21">
    <location>
        <position position="189"/>
    </location>
    <ligand>
        <name>thiamine diphosphate</name>
        <dbReference type="ChEBI" id="CHEBI:58937"/>
    </ligand>
</feature>
<feature type="binding site" evidence="21">
    <location>
        <position position="264"/>
    </location>
    <ligand>
        <name>thiamine diphosphate</name>
        <dbReference type="ChEBI" id="CHEBI:58937"/>
    </ligand>
</feature>
<feature type="binding site" evidence="20">
    <location>
        <position position="359"/>
    </location>
    <ligand>
        <name>substrate</name>
    </ligand>
</feature>
<comment type="cofactor">
    <cofactor evidence="3">
        <name>Co(2+)</name>
        <dbReference type="ChEBI" id="CHEBI:48828"/>
    </cofactor>
</comment>
<dbReference type="EMBL" id="BKBQ01000011">
    <property type="protein sequence ID" value="GEQ54104.1"/>
    <property type="molecule type" value="Genomic_DNA"/>
</dbReference>
<gene>
    <name evidence="26" type="primary">tktA_1</name>
    <name evidence="25" type="ORF">TK11N_08780</name>
    <name evidence="26" type="ORF">TK2N_09480</name>
</gene>
<dbReference type="SMART" id="SM00861">
    <property type="entry name" value="Transket_pyr"/>
    <property type="match status" value="1"/>
</dbReference>
<comment type="similarity">
    <text evidence="7">Belongs to the transketolase family.</text>
</comment>
<dbReference type="GO" id="GO:0046872">
    <property type="term" value="F:metal ion binding"/>
    <property type="evidence" value="ECO:0007669"/>
    <property type="project" value="UniProtKB-KW"/>
</dbReference>
<dbReference type="GO" id="GO:0005829">
    <property type="term" value="C:cytosol"/>
    <property type="evidence" value="ECO:0007669"/>
    <property type="project" value="TreeGrafter"/>
</dbReference>
<dbReference type="CDD" id="cd02012">
    <property type="entry name" value="TPP_TK"/>
    <property type="match status" value="1"/>
</dbReference>
<dbReference type="InterPro" id="IPR049557">
    <property type="entry name" value="Transketolase_CS"/>
</dbReference>
<evidence type="ECO:0000256" key="9">
    <source>
        <dbReference type="ARBA" id="ARBA00013152"/>
    </source>
</evidence>
<organism evidence="26 27">
    <name type="scientific">Tetragenococcus koreensis</name>
    <dbReference type="NCBI Taxonomy" id="290335"/>
    <lineage>
        <taxon>Bacteria</taxon>
        <taxon>Bacillati</taxon>
        <taxon>Bacillota</taxon>
        <taxon>Bacilli</taxon>
        <taxon>Lactobacillales</taxon>
        <taxon>Enterococcaceae</taxon>
        <taxon>Tetragenococcus</taxon>
    </lineage>
</organism>